<keyword evidence="7" id="KW-0969">Cilium</keyword>
<protein>
    <recommendedName>
        <fullName evidence="4">Flagellin</fullName>
    </recommendedName>
</protein>
<comment type="caution">
    <text evidence="7">The sequence shown here is derived from an EMBL/GenBank/DDBJ whole genome shotgun (WGS) entry which is preliminary data.</text>
</comment>
<dbReference type="AlphaFoldDB" id="A0A432YV16"/>
<organism evidence="7 8">
    <name type="scientific">Idiomarina ramblicola</name>
    <dbReference type="NCBI Taxonomy" id="263724"/>
    <lineage>
        <taxon>Bacteria</taxon>
        <taxon>Pseudomonadati</taxon>
        <taxon>Pseudomonadota</taxon>
        <taxon>Gammaproteobacteria</taxon>
        <taxon>Alteromonadales</taxon>
        <taxon>Idiomarinaceae</taxon>
        <taxon>Idiomarina</taxon>
    </lineage>
</organism>
<dbReference type="OrthoDB" id="9796789at2"/>
<dbReference type="InterPro" id="IPR042187">
    <property type="entry name" value="Flagellin_C_sub2"/>
</dbReference>
<dbReference type="InterPro" id="IPR001492">
    <property type="entry name" value="Flagellin"/>
</dbReference>
<dbReference type="Gene3D" id="2.170.280.10">
    <property type="entry name" value="f41 fragment of flagellin, middle domain"/>
    <property type="match status" value="1"/>
</dbReference>
<proteinExistence type="inferred from homology"/>
<evidence type="ECO:0000256" key="2">
    <source>
        <dbReference type="ARBA" id="ARBA00022525"/>
    </source>
</evidence>
<feature type="domain" description="Flagellin N-terminal" evidence="5">
    <location>
        <begin position="5"/>
        <end position="141"/>
    </location>
</feature>
<dbReference type="GO" id="GO:0009288">
    <property type="term" value="C:bacterial-type flagellum"/>
    <property type="evidence" value="ECO:0007669"/>
    <property type="project" value="UniProtKB-SubCell"/>
</dbReference>
<dbReference type="InterPro" id="IPR001029">
    <property type="entry name" value="Flagellin_N"/>
</dbReference>
<dbReference type="Gene3D" id="6.10.280.190">
    <property type="match status" value="1"/>
</dbReference>
<dbReference type="PANTHER" id="PTHR42792">
    <property type="entry name" value="FLAGELLIN"/>
    <property type="match status" value="1"/>
</dbReference>
<evidence type="ECO:0000259" key="6">
    <source>
        <dbReference type="Pfam" id="PF00700"/>
    </source>
</evidence>
<evidence type="ECO:0000256" key="4">
    <source>
        <dbReference type="RuleBase" id="RU362073"/>
    </source>
</evidence>
<comment type="function">
    <text evidence="4">Flagellin is the subunit protein which polymerizes to form the filaments of bacterial flagella.</text>
</comment>
<dbReference type="Pfam" id="PF00669">
    <property type="entry name" value="Flagellin_N"/>
    <property type="match status" value="1"/>
</dbReference>
<dbReference type="Gene3D" id="1.20.1330.10">
    <property type="entry name" value="f41 fragment of flagellin, N-terminal domain"/>
    <property type="match status" value="1"/>
</dbReference>
<keyword evidence="7" id="KW-0966">Cell projection</keyword>
<dbReference type="Gene3D" id="6.10.10.10">
    <property type="entry name" value="Flagellar export chaperone, C-terminal domain"/>
    <property type="match status" value="1"/>
</dbReference>
<dbReference type="InterPro" id="IPR046358">
    <property type="entry name" value="Flagellin_C"/>
</dbReference>
<dbReference type="SUPFAM" id="SSF64518">
    <property type="entry name" value="Phase 1 flagellin"/>
    <property type="match status" value="1"/>
</dbReference>
<dbReference type="EMBL" id="PIQC01000007">
    <property type="protein sequence ID" value="RUO67160.1"/>
    <property type="molecule type" value="Genomic_DNA"/>
</dbReference>
<dbReference type="GO" id="GO:0005576">
    <property type="term" value="C:extracellular region"/>
    <property type="evidence" value="ECO:0007669"/>
    <property type="project" value="UniProtKB-SubCell"/>
</dbReference>
<reference evidence="8" key="1">
    <citation type="journal article" date="2018" name="Front. Microbiol.">
        <title>Genome-Based Analysis Reveals the Taxonomy and Diversity of the Family Idiomarinaceae.</title>
        <authorList>
            <person name="Liu Y."/>
            <person name="Lai Q."/>
            <person name="Shao Z."/>
        </authorList>
    </citation>
    <scope>NUCLEOTIDE SEQUENCE [LARGE SCALE GENOMIC DNA]</scope>
    <source>
        <strain evidence="8">R22</strain>
    </source>
</reference>
<evidence type="ECO:0000313" key="8">
    <source>
        <dbReference type="Proteomes" id="UP000288058"/>
    </source>
</evidence>
<evidence type="ECO:0000313" key="7">
    <source>
        <dbReference type="EMBL" id="RUO67160.1"/>
    </source>
</evidence>
<dbReference type="Proteomes" id="UP000288058">
    <property type="component" value="Unassembled WGS sequence"/>
</dbReference>
<gene>
    <name evidence="7" type="ORF">CWI78_09920</name>
</gene>
<comment type="similarity">
    <text evidence="1 4">Belongs to the bacterial flagellin family.</text>
</comment>
<dbReference type="RefSeq" id="WP_126782651.1">
    <property type="nucleotide sequence ID" value="NZ_PIQC01000007.1"/>
</dbReference>
<feature type="domain" description="Flagellin C-terminal" evidence="6">
    <location>
        <begin position="400"/>
        <end position="484"/>
    </location>
</feature>
<dbReference type="PANTHER" id="PTHR42792:SF2">
    <property type="entry name" value="FLAGELLIN"/>
    <property type="match status" value="1"/>
</dbReference>
<keyword evidence="8" id="KW-1185">Reference proteome</keyword>
<name>A0A432YV16_9GAMM</name>
<dbReference type="Gene3D" id="2.30.220.10">
    <property type="entry name" value="f41 fragment of flagellin, C-terminal domain"/>
    <property type="match status" value="1"/>
</dbReference>
<keyword evidence="7" id="KW-0282">Flagellum</keyword>
<dbReference type="GO" id="GO:0005198">
    <property type="term" value="F:structural molecule activity"/>
    <property type="evidence" value="ECO:0007669"/>
    <property type="project" value="UniProtKB-UniRule"/>
</dbReference>
<evidence type="ECO:0000256" key="3">
    <source>
        <dbReference type="ARBA" id="ARBA00023143"/>
    </source>
</evidence>
<sequence>MALYVNTNVSSLNAQRQLMGSGNSLDQAFERLSSGFRINSAADDAAGLQISNRLGSQINGLNQGNRNANDGISMAQTAEGALDESTNILQRMRTLSIQSANGSNSDTDRAALQKEIGNLQQELTRIAETTSFGGKNLLDGSFGTEQYQVGANANETISVQLGNMSADAIGSYKADGASTNYSGTTSQVSDGPAEDYASVDASGDAFDFSIQGSEGTADYTLNGAAVTATDKAEAINAKSADTGVTATTKVTATLSDLSTDANGVLEVGDKTFNLEAYGGDLSKLSEDLGKAGIRNTVNDDDSLEITAEGVNGVKVSGGDTGTVDLAGSDGTANEVDFATADNAGVVNAELQLTSNNDFAVVDNSGGAQDIANSLGATSGTLSDVASVDISNYEGSQDALATIDAAISRIDSQRADLGAVQNRFQATIRNQSNIAENLEGAKSRIKDADFAAETAKLTQSQILQQASQTILAQANQRPQAALQLLG</sequence>
<evidence type="ECO:0000256" key="1">
    <source>
        <dbReference type="ARBA" id="ARBA00005709"/>
    </source>
</evidence>
<accession>A0A432YV16</accession>
<dbReference type="Pfam" id="PF00700">
    <property type="entry name" value="Flagellin_C"/>
    <property type="match status" value="1"/>
</dbReference>
<keyword evidence="3 4" id="KW-0975">Bacterial flagellum</keyword>
<keyword evidence="2 4" id="KW-0964">Secreted</keyword>
<comment type="subcellular location">
    <subcellularLocation>
        <location evidence="4">Secreted</location>
    </subcellularLocation>
    <subcellularLocation>
        <location evidence="4">Bacterial flagellum</location>
    </subcellularLocation>
</comment>
<evidence type="ECO:0000259" key="5">
    <source>
        <dbReference type="Pfam" id="PF00669"/>
    </source>
</evidence>
<dbReference type="PRINTS" id="PR00207">
    <property type="entry name" value="FLAGELLIN"/>
</dbReference>